<accession>A0ABY1M814</accession>
<dbReference type="PANTHER" id="PTHR41294">
    <property type="entry name" value="CADMIUM-INDUCED PROTEIN CADI"/>
    <property type="match status" value="1"/>
</dbReference>
<feature type="domain" description="VOC" evidence="1">
    <location>
        <begin position="16"/>
        <end position="131"/>
    </location>
</feature>
<dbReference type="PANTHER" id="PTHR41294:SF1">
    <property type="entry name" value="CADMIUM-INDUCED PROTEIN CADI"/>
    <property type="match status" value="1"/>
</dbReference>
<evidence type="ECO:0000259" key="1">
    <source>
        <dbReference type="PROSITE" id="PS51819"/>
    </source>
</evidence>
<dbReference type="NCBIfam" id="NF041414">
    <property type="entry name" value="ArsI_CadI_VOC"/>
    <property type="match status" value="1"/>
</dbReference>
<evidence type="ECO:0000313" key="3">
    <source>
        <dbReference type="Proteomes" id="UP000193566"/>
    </source>
</evidence>
<dbReference type="Pfam" id="PF00903">
    <property type="entry name" value="Glyoxalase"/>
    <property type="match status" value="1"/>
</dbReference>
<protein>
    <submittedName>
        <fullName evidence="2">Catechol 2,3-dioxygenase</fullName>
    </submittedName>
</protein>
<evidence type="ECO:0000313" key="2">
    <source>
        <dbReference type="EMBL" id="SMG25480.1"/>
    </source>
</evidence>
<reference evidence="2 3" key="1">
    <citation type="submission" date="2017-04" db="EMBL/GenBank/DDBJ databases">
        <authorList>
            <person name="Varghese N."/>
            <person name="Submissions S."/>
        </authorList>
    </citation>
    <scope>NUCLEOTIDE SEQUENCE [LARGE SCALE GENOMIC DNA]</scope>
    <source>
        <strain evidence="2 3">J3</strain>
    </source>
</reference>
<dbReference type="InterPro" id="IPR029068">
    <property type="entry name" value="Glyas_Bleomycin-R_OHBP_Dase"/>
</dbReference>
<dbReference type="SUPFAM" id="SSF54593">
    <property type="entry name" value="Glyoxalase/Bleomycin resistance protein/Dihydroxybiphenyl dioxygenase"/>
    <property type="match status" value="1"/>
</dbReference>
<dbReference type="InterPro" id="IPR004360">
    <property type="entry name" value="Glyas_Fos-R_dOase_dom"/>
</dbReference>
<dbReference type="Gene3D" id="3.10.180.10">
    <property type="entry name" value="2,3-Dihydroxybiphenyl 1,2-Dioxygenase, domain 1"/>
    <property type="match status" value="1"/>
</dbReference>
<dbReference type="PROSITE" id="PS51819">
    <property type="entry name" value="VOC"/>
    <property type="match status" value="1"/>
</dbReference>
<comment type="caution">
    <text evidence="2">The sequence shown here is derived from an EMBL/GenBank/DDBJ whole genome shotgun (WGS) entry which is preliminary data.</text>
</comment>
<dbReference type="InterPro" id="IPR052393">
    <property type="entry name" value="Cadmium-induced_rsp"/>
</dbReference>
<proteinExistence type="predicted"/>
<dbReference type="Proteomes" id="UP000193566">
    <property type="component" value="Unassembled WGS sequence"/>
</dbReference>
<gene>
    <name evidence="2" type="ORF">SAMN02745947_01528</name>
</gene>
<dbReference type="InterPro" id="IPR037523">
    <property type="entry name" value="VOC_core"/>
</dbReference>
<dbReference type="InterPro" id="IPR049789">
    <property type="entry name" value="ArsI/CadI-like"/>
</dbReference>
<keyword evidence="3" id="KW-1185">Reference proteome</keyword>
<name>A0ABY1M814_RHORH</name>
<sequence length="179" mass="19100">MRGNSIYVTQVEAVMSRIQFALNVEDLSEAVAFYTALFGTEPAKLEPGYANFAIADPPLKLVLFENPGKGGTINHLGVEVDSSEKVHTEIARLTEAGLFADEEIGTTCCYATQDKAWVTGPAGEKWEVYTVLADSETFGSSPQHLDSPRETGDVACCTAGTADERQNEPSTTGAAPTCC</sequence>
<dbReference type="EMBL" id="FXAV01000003">
    <property type="protein sequence ID" value="SMG25480.1"/>
    <property type="molecule type" value="Genomic_DNA"/>
</dbReference>
<organism evidence="2 3">
    <name type="scientific">Rhodococcus rhodochrous J3</name>
    <dbReference type="NCBI Taxonomy" id="903528"/>
    <lineage>
        <taxon>Bacteria</taxon>
        <taxon>Bacillati</taxon>
        <taxon>Actinomycetota</taxon>
        <taxon>Actinomycetes</taxon>
        <taxon>Mycobacteriales</taxon>
        <taxon>Nocardiaceae</taxon>
        <taxon>Rhodococcus</taxon>
    </lineage>
</organism>